<accession>A0A2M9CBV4</accession>
<dbReference type="Proteomes" id="UP000231693">
    <property type="component" value="Unassembled WGS sequence"/>
</dbReference>
<feature type="compositionally biased region" description="Low complexity" evidence="2">
    <location>
        <begin position="328"/>
        <end position="348"/>
    </location>
</feature>
<keyword evidence="4" id="KW-1185">Reference proteome</keyword>
<evidence type="ECO:0000313" key="3">
    <source>
        <dbReference type="EMBL" id="PJJ68559.1"/>
    </source>
</evidence>
<evidence type="ECO:0000256" key="1">
    <source>
        <dbReference type="SAM" id="Coils"/>
    </source>
</evidence>
<dbReference type="RefSeq" id="WP_157802668.1">
    <property type="nucleotide sequence ID" value="NZ_BOOX01000011.1"/>
</dbReference>
<evidence type="ECO:0000313" key="4">
    <source>
        <dbReference type="Proteomes" id="UP000231693"/>
    </source>
</evidence>
<dbReference type="AlphaFoldDB" id="A0A2M9CBV4"/>
<name>A0A2M9CBV4_9CELL</name>
<dbReference type="OrthoDB" id="8452205at2"/>
<evidence type="ECO:0000256" key="2">
    <source>
        <dbReference type="SAM" id="MobiDB-lite"/>
    </source>
</evidence>
<gene>
    <name evidence="3" type="ORF">CLV28_2975</name>
</gene>
<comment type="caution">
    <text evidence="3">The sequence shown here is derived from an EMBL/GenBank/DDBJ whole genome shotgun (WGS) entry which is preliminary data.</text>
</comment>
<reference evidence="3 4" key="1">
    <citation type="submission" date="2017-11" db="EMBL/GenBank/DDBJ databases">
        <title>Genomic Encyclopedia of Archaeal and Bacterial Type Strains, Phase II (KMG-II): From Individual Species to Whole Genera.</title>
        <authorList>
            <person name="Goeker M."/>
        </authorList>
    </citation>
    <scope>NUCLEOTIDE SEQUENCE [LARGE SCALE GENOMIC DNA]</scope>
    <source>
        <strain evidence="3 4">DSM 25478</strain>
    </source>
</reference>
<feature type="coiled-coil region" evidence="1">
    <location>
        <begin position="463"/>
        <end position="525"/>
    </location>
</feature>
<organism evidence="3 4">
    <name type="scientific">Sediminihabitans luteus</name>
    <dbReference type="NCBI Taxonomy" id="1138585"/>
    <lineage>
        <taxon>Bacteria</taxon>
        <taxon>Bacillati</taxon>
        <taxon>Actinomycetota</taxon>
        <taxon>Actinomycetes</taxon>
        <taxon>Micrococcales</taxon>
        <taxon>Cellulomonadaceae</taxon>
        <taxon>Sediminihabitans</taxon>
    </lineage>
</organism>
<feature type="region of interest" description="Disordered" evidence="2">
    <location>
        <begin position="318"/>
        <end position="456"/>
    </location>
</feature>
<feature type="compositionally biased region" description="Low complexity" evidence="2">
    <location>
        <begin position="422"/>
        <end position="456"/>
    </location>
</feature>
<keyword evidence="1" id="KW-0175">Coiled coil</keyword>
<dbReference type="EMBL" id="PGFE01000007">
    <property type="protein sequence ID" value="PJJ68559.1"/>
    <property type="molecule type" value="Genomic_DNA"/>
</dbReference>
<proteinExistence type="predicted"/>
<evidence type="ECO:0008006" key="5">
    <source>
        <dbReference type="Google" id="ProtNLM"/>
    </source>
</evidence>
<feature type="compositionally biased region" description="Pro residues" evidence="2">
    <location>
        <begin position="359"/>
        <end position="369"/>
    </location>
</feature>
<sequence length="680" mass="72305">MPTATAVTSAVTWIRTADDATALARDLTVPGRRTRPVVVITIPSGETAPFVDPEHVHEALGDLADVVVMPTSDVSWDFSHHMPPGTQVYGGSARVYPVDHRWVSDLRRTPLRFAYGPDTTHRIADRLVQDALAAALDAGLVGTTLDVVDRPAQGTVRGLLDGRAFVALDDGMATVWQELTVPGITLDRLLREGQRVRGTLDPASRRLDVRASLAAPPAPGTSHPLLADYTSGAVVLARVADVGDLTLTLEVLPGVTAVVKHHLVTGNVGDHLSDLFTVGETVAARVDVHHAGELSMRLDDVDDDEPVLPAPSLLPGGPAWLELPPPSVSDAAAGAGPSGAVRPGPGASEPGRAGSPGRAPEPGPKPGPPGATRRPSPGPVPTDRGIPAARPGPAARPTPGRPRVTPRMLDPNAPRPAPAPAHGPTSAAPSATTQPTGAPSGATEPSAPSTSSRAATRTLSLALATERARADAAERELEILRAAERARTAELEALRANADALAREVEDAQRKVENQRARHRRVVQQRDALAREIKSGPGDVDRDVPTLFLDPEQQLRHEVYVTWAERVPASEKQERPLPEYAVGPDFVVSLDEIEGVSRAKVLEVVVDVLTGDRKRLSALDDHPLRTHDGSSAPPRRRDDGAVCYRVYLQRNTAQARRLHYWRLGGAIELARVVLHDDTRA</sequence>
<protein>
    <recommendedName>
        <fullName evidence="5">S1 motif domain-containing protein</fullName>
    </recommendedName>
</protein>